<dbReference type="InterPro" id="IPR017938">
    <property type="entry name" value="Riboflavin_synthase-like_b-brl"/>
</dbReference>
<accession>A0ABD6DPG6</accession>
<gene>
    <name evidence="3" type="ORF">ACFSBL_19730</name>
</gene>
<dbReference type="AlphaFoldDB" id="A0ABD6DPG6"/>
<proteinExistence type="predicted"/>
<dbReference type="SUPFAM" id="SSF63380">
    <property type="entry name" value="Riboflavin synthase domain-like"/>
    <property type="match status" value="1"/>
</dbReference>
<dbReference type="InterPro" id="IPR017927">
    <property type="entry name" value="FAD-bd_FR_type"/>
</dbReference>
<dbReference type="InterPro" id="IPR008333">
    <property type="entry name" value="Cbr1-like_FAD-bd_dom"/>
</dbReference>
<dbReference type="EMBL" id="JBHUDO010000004">
    <property type="protein sequence ID" value="MFD1647923.1"/>
    <property type="molecule type" value="Genomic_DNA"/>
</dbReference>
<comment type="caution">
    <text evidence="3">The sequence shown here is derived from an EMBL/GenBank/DDBJ whole genome shotgun (WGS) entry which is preliminary data.</text>
</comment>
<dbReference type="RefSeq" id="WP_390293733.1">
    <property type="nucleotide sequence ID" value="NZ_JANHJR010000004.1"/>
</dbReference>
<evidence type="ECO:0000313" key="3">
    <source>
        <dbReference type="EMBL" id="MFD1647923.1"/>
    </source>
</evidence>
<dbReference type="Pfam" id="PF00970">
    <property type="entry name" value="FAD_binding_6"/>
    <property type="match status" value="1"/>
</dbReference>
<feature type="domain" description="FAD-binding FR-type" evidence="2">
    <location>
        <begin position="1"/>
        <end position="123"/>
    </location>
</feature>
<dbReference type="PROSITE" id="PS51384">
    <property type="entry name" value="FAD_FR"/>
    <property type="match status" value="1"/>
</dbReference>
<sequence>MVPPAEVRNLHQVTPDVKQFRLVADDHEFPFEPGQHTMVRFENDGEEETRPDTAINRPETDELVLAIKRYEDGTTSIHRRSPAAPTRRMLSGRRSPWCELARLRSQRGAHRDTVGRAVDRGPA</sequence>
<reference evidence="3 4" key="1">
    <citation type="journal article" date="2019" name="Int. J. Syst. Evol. Microbiol.">
        <title>The Global Catalogue of Microorganisms (GCM) 10K type strain sequencing project: providing services to taxonomists for standard genome sequencing and annotation.</title>
        <authorList>
            <consortium name="The Broad Institute Genomics Platform"/>
            <consortium name="The Broad Institute Genome Sequencing Center for Infectious Disease"/>
            <person name="Wu L."/>
            <person name="Ma J."/>
        </authorList>
    </citation>
    <scope>NUCLEOTIDE SEQUENCE [LARGE SCALE GENOMIC DNA]</scope>
    <source>
        <strain evidence="3 4">CGMCC 1.10390</strain>
    </source>
</reference>
<evidence type="ECO:0000313" key="4">
    <source>
        <dbReference type="Proteomes" id="UP001597034"/>
    </source>
</evidence>
<evidence type="ECO:0000256" key="1">
    <source>
        <dbReference type="SAM" id="MobiDB-lite"/>
    </source>
</evidence>
<dbReference type="InterPro" id="IPR050415">
    <property type="entry name" value="MRET"/>
</dbReference>
<evidence type="ECO:0000259" key="2">
    <source>
        <dbReference type="PROSITE" id="PS51384"/>
    </source>
</evidence>
<dbReference type="Gene3D" id="2.40.30.10">
    <property type="entry name" value="Translation factors"/>
    <property type="match status" value="1"/>
</dbReference>
<organism evidence="3 4">
    <name type="scientific">Haloarchaeobius litoreus</name>
    <dbReference type="NCBI Taxonomy" id="755306"/>
    <lineage>
        <taxon>Archaea</taxon>
        <taxon>Methanobacteriati</taxon>
        <taxon>Methanobacteriota</taxon>
        <taxon>Stenosarchaea group</taxon>
        <taxon>Halobacteria</taxon>
        <taxon>Halobacteriales</taxon>
        <taxon>Halorubellaceae</taxon>
        <taxon>Haloarchaeobius</taxon>
    </lineage>
</organism>
<name>A0ABD6DPG6_9EURY</name>
<dbReference type="Proteomes" id="UP001597034">
    <property type="component" value="Unassembled WGS sequence"/>
</dbReference>
<protein>
    <submittedName>
        <fullName evidence="3">FAD-binding oxidoreductase</fullName>
    </submittedName>
</protein>
<keyword evidence="4" id="KW-1185">Reference proteome</keyword>
<feature type="region of interest" description="Disordered" evidence="1">
    <location>
        <begin position="104"/>
        <end position="123"/>
    </location>
</feature>
<dbReference type="PANTHER" id="PTHR47354:SF5">
    <property type="entry name" value="PROTEIN RFBI"/>
    <property type="match status" value="1"/>
</dbReference>
<feature type="compositionally biased region" description="Basic and acidic residues" evidence="1">
    <location>
        <begin position="109"/>
        <end position="123"/>
    </location>
</feature>
<dbReference type="PANTHER" id="PTHR47354">
    <property type="entry name" value="NADH OXIDOREDUCTASE HCR"/>
    <property type="match status" value="1"/>
</dbReference>